<accession>A0ABU0IPK2</accession>
<dbReference type="RefSeq" id="WP_307348212.1">
    <property type="nucleotide sequence ID" value="NZ_JAUSVS010000002.1"/>
</dbReference>
<proteinExistence type="predicted"/>
<reference evidence="2 3" key="1">
    <citation type="submission" date="2023-07" db="EMBL/GenBank/DDBJ databases">
        <title>Genomic Encyclopedia of Type Strains, Phase IV (KMG-IV): sequencing the most valuable type-strain genomes for metagenomic binning, comparative biology and taxonomic classification.</title>
        <authorList>
            <person name="Goeker M."/>
        </authorList>
    </citation>
    <scope>NUCLEOTIDE SEQUENCE [LARGE SCALE GENOMIC DNA]</scope>
    <source>
        <strain evidence="2 3">DSM 18695</strain>
    </source>
</reference>
<dbReference type="Pfam" id="PF22564">
    <property type="entry name" value="HAAS"/>
    <property type="match status" value="1"/>
</dbReference>
<keyword evidence="1" id="KW-1133">Transmembrane helix</keyword>
<protein>
    <recommendedName>
        <fullName evidence="4">DUF1700 domain-containing protein</fullName>
    </recommendedName>
</protein>
<comment type="caution">
    <text evidence="2">The sequence shown here is derived from an EMBL/GenBank/DDBJ whole genome shotgun (WGS) entry which is preliminary data.</text>
</comment>
<organism evidence="2 3">
    <name type="scientific">Caulobacter ginsengisoli</name>
    <dbReference type="NCBI Taxonomy" id="400775"/>
    <lineage>
        <taxon>Bacteria</taxon>
        <taxon>Pseudomonadati</taxon>
        <taxon>Pseudomonadota</taxon>
        <taxon>Alphaproteobacteria</taxon>
        <taxon>Caulobacterales</taxon>
        <taxon>Caulobacteraceae</taxon>
        <taxon>Caulobacter</taxon>
    </lineage>
</organism>
<evidence type="ECO:0000256" key="1">
    <source>
        <dbReference type="SAM" id="Phobius"/>
    </source>
</evidence>
<evidence type="ECO:0008006" key="4">
    <source>
        <dbReference type="Google" id="ProtNLM"/>
    </source>
</evidence>
<evidence type="ECO:0000313" key="2">
    <source>
        <dbReference type="EMBL" id="MDQ0463932.1"/>
    </source>
</evidence>
<dbReference type="EMBL" id="JAUSVS010000002">
    <property type="protein sequence ID" value="MDQ0463932.1"/>
    <property type="molecule type" value="Genomic_DNA"/>
</dbReference>
<gene>
    <name evidence="2" type="ORF">QO010_001703</name>
</gene>
<keyword evidence="3" id="KW-1185">Reference proteome</keyword>
<feature type="transmembrane region" description="Helical" evidence="1">
    <location>
        <begin position="104"/>
        <end position="126"/>
    </location>
</feature>
<keyword evidence="1" id="KW-0812">Transmembrane</keyword>
<dbReference type="Proteomes" id="UP001228905">
    <property type="component" value="Unassembled WGS sequence"/>
</dbReference>
<evidence type="ECO:0000313" key="3">
    <source>
        <dbReference type="Proteomes" id="UP001228905"/>
    </source>
</evidence>
<name>A0ABU0IPK2_9CAUL</name>
<feature type="transmembrane region" description="Helical" evidence="1">
    <location>
        <begin position="162"/>
        <end position="182"/>
    </location>
</feature>
<keyword evidence="1" id="KW-0472">Membrane</keyword>
<sequence>MSDPQAEKQLEAYLAQVRRHLLPLPAEEAREAIDELRSHVRDRAGGAGLTPETVAAALTALGDPRSLAGLHLAERAAVRAETHRQPWRVLAATWRLAGFSLGAAWTLLVSALGYVTGLSLMAAALLKPILPNNIGLWVQPSADDDISFSIGRSNAPIGPEVLGWWIIPIGLVLGGLILFLTWRFSLAGLRRLGRGWAKILS</sequence>